<name>A0ABQ4G262_9ACTN</name>
<evidence type="ECO:0008006" key="3">
    <source>
        <dbReference type="Google" id="ProtNLM"/>
    </source>
</evidence>
<proteinExistence type="predicted"/>
<gene>
    <name evidence="1" type="ORF">Mco01_41610</name>
</gene>
<dbReference type="Proteomes" id="UP000603904">
    <property type="component" value="Unassembled WGS sequence"/>
</dbReference>
<reference evidence="1 2" key="1">
    <citation type="submission" date="2021-01" db="EMBL/GenBank/DDBJ databases">
        <title>Whole genome shotgun sequence of Microbispora corallina NBRC 16416.</title>
        <authorList>
            <person name="Komaki H."/>
            <person name="Tamura T."/>
        </authorList>
    </citation>
    <scope>NUCLEOTIDE SEQUENCE [LARGE SCALE GENOMIC DNA]</scope>
    <source>
        <strain evidence="1 2">NBRC 16416</strain>
    </source>
</reference>
<evidence type="ECO:0000313" key="1">
    <source>
        <dbReference type="EMBL" id="GIH41161.1"/>
    </source>
</evidence>
<organism evidence="1 2">
    <name type="scientific">Microbispora corallina</name>
    <dbReference type="NCBI Taxonomy" id="83302"/>
    <lineage>
        <taxon>Bacteria</taxon>
        <taxon>Bacillati</taxon>
        <taxon>Actinomycetota</taxon>
        <taxon>Actinomycetes</taxon>
        <taxon>Streptosporangiales</taxon>
        <taxon>Streptosporangiaceae</taxon>
        <taxon>Microbispora</taxon>
    </lineage>
</organism>
<comment type="caution">
    <text evidence="1">The sequence shown here is derived from an EMBL/GenBank/DDBJ whole genome shotgun (WGS) entry which is preliminary data.</text>
</comment>
<dbReference type="EMBL" id="BOOC01000020">
    <property type="protein sequence ID" value="GIH41161.1"/>
    <property type="molecule type" value="Genomic_DNA"/>
</dbReference>
<evidence type="ECO:0000313" key="2">
    <source>
        <dbReference type="Proteomes" id="UP000603904"/>
    </source>
</evidence>
<keyword evidence="2" id="KW-1185">Reference proteome</keyword>
<dbReference type="InterPro" id="IPR025412">
    <property type="entry name" value="DUF4304"/>
</dbReference>
<sequence>MATAQETFRQMLREDFAPALRELGLVGSGPLYRLPHDRHWALLGFQKSAFSSRELVSFTVNLSVVPKELWERERSVRGLPARPAASTFYGLWMWHRRIGRLLPGDHDHWWEVGTAPDPAVVDEVLDGVRDFALPAMRRQLDRH</sequence>
<accession>A0ABQ4G262</accession>
<dbReference type="RefSeq" id="WP_204058529.1">
    <property type="nucleotide sequence ID" value="NZ_BAAAGP010000012.1"/>
</dbReference>
<dbReference type="Pfam" id="PF14137">
    <property type="entry name" value="DUF4304"/>
    <property type="match status" value="1"/>
</dbReference>
<protein>
    <recommendedName>
        <fullName evidence="3">DUF4304 domain-containing protein</fullName>
    </recommendedName>
</protein>